<evidence type="ECO:0000256" key="2">
    <source>
        <dbReference type="SAM" id="Coils"/>
    </source>
</evidence>
<accession>A0A9N8ZI18</accession>
<keyword evidence="2" id="KW-0175">Coiled coil</keyword>
<dbReference type="InterPro" id="IPR006703">
    <property type="entry name" value="G_AIG1"/>
</dbReference>
<reference evidence="4" key="1">
    <citation type="submission" date="2021-06" db="EMBL/GenBank/DDBJ databases">
        <authorList>
            <person name="Kallberg Y."/>
            <person name="Tangrot J."/>
            <person name="Rosling A."/>
        </authorList>
    </citation>
    <scope>NUCLEOTIDE SEQUENCE</scope>
    <source>
        <strain evidence="4">AZ414A</strain>
    </source>
</reference>
<dbReference type="EMBL" id="CAJVPK010000338">
    <property type="protein sequence ID" value="CAG8496529.1"/>
    <property type="molecule type" value="Genomic_DNA"/>
</dbReference>
<proteinExistence type="predicted"/>
<dbReference type="AlphaFoldDB" id="A0A9N8ZI18"/>
<name>A0A9N8ZI18_9GLOM</name>
<evidence type="ECO:0000256" key="1">
    <source>
        <dbReference type="ARBA" id="ARBA00022741"/>
    </source>
</evidence>
<comment type="caution">
    <text evidence="4">The sequence shown here is derived from an EMBL/GenBank/DDBJ whole genome shotgun (WGS) entry which is preliminary data.</text>
</comment>
<sequence>MTSNNIEDALGLIGEAQRLLDVRNYLPSKTAGAFRSIIPIGSLYDVSLLHSFIDKYKHDATGAQTKLSNAERQISNCFQALDREISNKGGQITSLIDQLTTAQGQNSRQITEINELNVQLGEKQEQLDAVQSELKDFEGSGKSALANVITETNNFKESEYCVSETKEGKLEKFTAKNGIKYHIIDTIGINDTELSTQETLKKLKETTRQSNYNLNQVLLVFGGRFTKAETKVFNLIKEKLFKDNEDIAKFITLVRTNFADFRNENKCKNDIDRLKTQIGKEIVESCGEGKIIHLDNPPINISGGDSEMVETQINLNKKIRELSRKKILDHLLFHCQENFQDQEELNQMMMFN</sequence>
<gene>
    <name evidence="4" type="ORF">DEBURN_LOCUS4450</name>
</gene>
<dbReference type="OrthoDB" id="8954335at2759"/>
<evidence type="ECO:0000313" key="4">
    <source>
        <dbReference type="EMBL" id="CAG8496529.1"/>
    </source>
</evidence>
<evidence type="ECO:0000259" key="3">
    <source>
        <dbReference type="Pfam" id="PF04548"/>
    </source>
</evidence>
<dbReference type="Pfam" id="PF04548">
    <property type="entry name" value="AIG1"/>
    <property type="match status" value="1"/>
</dbReference>
<protein>
    <submittedName>
        <fullName evidence="4">9258_t:CDS:1</fullName>
    </submittedName>
</protein>
<organism evidence="4 5">
    <name type="scientific">Diversispora eburnea</name>
    <dbReference type="NCBI Taxonomy" id="1213867"/>
    <lineage>
        <taxon>Eukaryota</taxon>
        <taxon>Fungi</taxon>
        <taxon>Fungi incertae sedis</taxon>
        <taxon>Mucoromycota</taxon>
        <taxon>Glomeromycotina</taxon>
        <taxon>Glomeromycetes</taxon>
        <taxon>Diversisporales</taxon>
        <taxon>Diversisporaceae</taxon>
        <taxon>Diversispora</taxon>
    </lineage>
</organism>
<feature type="coiled-coil region" evidence="2">
    <location>
        <begin position="113"/>
        <end position="140"/>
    </location>
</feature>
<keyword evidence="5" id="KW-1185">Reference proteome</keyword>
<keyword evidence="1" id="KW-0547">Nucleotide-binding</keyword>
<dbReference type="Proteomes" id="UP000789706">
    <property type="component" value="Unassembled WGS sequence"/>
</dbReference>
<dbReference type="Gene3D" id="3.40.50.300">
    <property type="entry name" value="P-loop containing nucleotide triphosphate hydrolases"/>
    <property type="match status" value="1"/>
</dbReference>
<feature type="domain" description="AIG1-type G" evidence="3">
    <location>
        <begin position="139"/>
        <end position="297"/>
    </location>
</feature>
<dbReference type="GO" id="GO:0005525">
    <property type="term" value="F:GTP binding"/>
    <property type="evidence" value="ECO:0007669"/>
    <property type="project" value="InterPro"/>
</dbReference>
<dbReference type="SUPFAM" id="SSF52540">
    <property type="entry name" value="P-loop containing nucleoside triphosphate hydrolases"/>
    <property type="match status" value="1"/>
</dbReference>
<evidence type="ECO:0000313" key="5">
    <source>
        <dbReference type="Proteomes" id="UP000789706"/>
    </source>
</evidence>
<dbReference type="InterPro" id="IPR027417">
    <property type="entry name" value="P-loop_NTPase"/>
</dbReference>